<accession>A0A2S0UHX4</accession>
<keyword evidence="1" id="KW-0812">Transmembrane</keyword>
<feature type="transmembrane region" description="Helical" evidence="1">
    <location>
        <begin position="249"/>
        <end position="276"/>
    </location>
</feature>
<evidence type="ECO:0000313" key="3">
    <source>
        <dbReference type="Proteomes" id="UP000244496"/>
    </source>
</evidence>
<sequence length="374" mass="39425">MGGLLALGLFALFLNALILSQQQRMQSALALSGPPPAQVALGQFVPDQPRGEVNLAARIDAAIDVALPAGTGRLYLLVDPAAPTGSRARAAMFVSHSDAQAFEAYVSQATQARVGDAPVIALNGALELPYWIDRAELAAAEAGRGLSKDLPFVRPFLTGREAGLAPPLLSYLVPGVLLLLLLAHLFAEARQVMTRRRALRALAALDALDREAEETAAISTALQPGDRQWADVAARRHGLRQRRMELDAVLARGLGVGSTRGVWLVGAAIGGLASILPRRPMLDVVANHLVGGDVAGVVALAGQASWFEPLEAAMAVPGDMLARLVLSMFGPQSTGVASGLRGLPFTVWLALAVVIMLVVMRRGDVNRSLRGHLR</sequence>
<dbReference type="Proteomes" id="UP000244496">
    <property type="component" value="Chromosome"/>
</dbReference>
<name>A0A2S0UHX4_9RHOB</name>
<keyword evidence="1" id="KW-0472">Membrane</keyword>
<evidence type="ECO:0000313" key="2">
    <source>
        <dbReference type="EMBL" id="AWB47414.1"/>
    </source>
</evidence>
<feature type="transmembrane region" description="Helical" evidence="1">
    <location>
        <begin position="342"/>
        <end position="360"/>
    </location>
</feature>
<organism evidence="2 3">
    <name type="scientific">Paragemmobacter aquarius</name>
    <dbReference type="NCBI Taxonomy" id="2169400"/>
    <lineage>
        <taxon>Bacteria</taxon>
        <taxon>Pseudomonadati</taxon>
        <taxon>Pseudomonadota</taxon>
        <taxon>Alphaproteobacteria</taxon>
        <taxon>Rhodobacterales</taxon>
        <taxon>Paracoccaceae</taxon>
        <taxon>Paragemmobacter</taxon>
    </lineage>
</organism>
<proteinExistence type="predicted"/>
<reference evidence="2 3" key="1">
    <citation type="submission" date="2018-04" db="EMBL/GenBank/DDBJ databases">
        <title>Genome sequencing of Gemmobacter.</title>
        <authorList>
            <person name="Yi H."/>
            <person name="Baek M.-G."/>
        </authorList>
    </citation>
    <scope>NUCLEOTIDE SEQUENCE [LARGE SCALE GENOMIC DNA]</scope>
    <source>
        <strain evidence="2 3">HYN0069</strain>
    </source>
</reference>
<dbReference type="EMBL" id="CP028918">
    <property type="protein sequence ID" value="AWB47414.1"/>
    <property type="molecule type" value="Genomic_DNA"/>
</dbReference>
<dbReference type="AlphaFoldDB" id="A0A2S0UHX4"/>
<dbReference type="KEGG" id="geh:HYN69_01845"/>
<keyword evidence="1" id="KW-1133">Transmembrane helix</keyword>
<protein>
    <submittedName>
        <fullName evidence="2">Uncharacterized protein</fullName>
    </submittedName>
</protein>
<gene>
    <name evidence="2" type="ORF">HYN69_01845</name>
</gene>
<keyword evidence="3" id="KW-1185">Reference proteome</keyword>
<feature type="transmembrane region" description="Helical" evidence="1">
    <location>
        <begin position="168"/>
        <end position="187"/>
    </location>
</feature>
<evidence type="ECO:0000256" key="1">
    <source>
        <dbReference type="SAM" id="Phobius"/>
    </source>
</evidence>